<dbReference type="SUPFAM" id="SSF46785">
    <property type="entry name" value="Winged helix' DNA-binding domain"/>
    <property type="match status" value="1"/>
</dbReference>
<dbReference type="PANTHER" id="PTHR30537">
    <property type="entry name" value="HTH-TYPE TRANSCRIPTIONAL REGULATOR"/>
    <property type="match status" value="1"/>
</dbReference>
<dbReference type="Gene3D" id="1.10.10.10">
    <property type="entry name" value="Winged helix-like DNA-binding domain superfamily/Winged helix DNA-binding domain"/>
    <property type="match status" value="1"/>
</dbReference>
<comment type="caution">
    <text evidence="6">The sequence shown here is derived from an EMBL/GenBank/DDBJ whole genome shotgun (WGS) entry which is preliminary data.</text>
</comment>
<dbReference type="GO" id="GO:0003700">
    <property type="term" value="F:DNA-binding transcription factor activity"/>
    <property type="evidence" value="ECO:0007669"/>
    <property type="project" value="InterPro"/>
</dbReference>
<dbReference type="Pfam" id="PF00126">
    <property type="entry name" value="HTH_1"/>
    <property type="match status" value="1"/>
</dbReference>
<accession>A0A1Q9GFI5</accession>
<name>A0A1Q9GFI5_9GAMM</name>
<evidence type="ECO:0000259" key="5">
    <source>
        <dbReference type="PROSITE" id="PS50931"/>
    </source>
</evidence>
<dbReference type="STRING" id="1903952.BIT28_25530"/>
<dbReference type="GO" id="GO:0043565">
    <property type="term" value="F:sequence-specific DNA binding"/>
    <property type="evidence" value="ECO:0007669"/>
    <property type="project" value="TreeGrafter"/>
</dbReference>
<evidence type="ECO:0000313" key="7">
    <source>
        <dbReference type="Proteomes" id="UP000186905"/>
    </source>
</evidence>
<keyword evidence="4" id="KW-0804">Transcription</keyword>
<keyword evidence="7" id="KW-1185">Reference proteome</keyword>
<dbReference type="InterPro" id="IPR058163">
    <property type="entry name" value="LysR-type_TF_proteobact-type"/>
</dbReference>
<dbReference type="GO" id="GO:0006351">
    <property type="term" value="P:DNA-templated transcription"/>
    <property type="evidence" value="ECO:0007669"/>
    <property type="project" value="TreeGrafter"/>
</dbReference>
<gene>
    <name evidence="6" type="ORF">BIT28_25530</name>
</gene>
<dbReference type="EMBL" id="MJIL01000088">
    <property type="protein sequence ID" value="OLQ73184.1"/>
    <property type="molecule type" value="Genomic_DNA"/>
</dbReference>
<dbReference type="InterPro" id="IPR005119">
    <property type="entry name" value="LysR_subst-bd"/>
</dbReference>
<keyword evidence="2" id="KW-0805">Transcription regulation</keyword>
<feature type="domain" description="HTH lysR-type" evidence="5">
    <location>
        <begin position="4"/>
        <end position="61"/>
    </location>
</feature>
<dbReference type="PRINTS" id="PR00039">
    <property type="entry name" value="HTHLYSR"/>
</dbReference>
<proteinExistence type="inferred from homology"/>
<dbReference type="AlphaFoldDB" id="A0A1Q9GFI5"/>
<dbReference type="SUPFAM" id="SSF53850">
    <property type="entry name" value="Periplasmic binding protein-like II"/>
    <property type="match status" value="1"/>
</dbReference>
<evidence type="ECO:0000256" key="3">
    <source>
        <dbReference type="ARBA" id="ARBA00023125"/>
    </source>
</evidence>
<dbReference type="CDD" id="cd05466">
    <property type="entry name" value="PBP2_LTTR_substrate"/>
    <property type="match status" value="1"/>
</dbReference>
<dbReference type="Pfam" id="PF03466">
    <property type="entry name" value="LysR_substrate"/>
    <property type="match status" value="1"/>
</dbReference>
<evidence type="ECO:0000256" key="1">
    <source>
        <dbReference type="ARBA" id="ARBA00009437"/>
    </source>
</evidence>
<dbReference type="RefSeq" id="WP_075766651.1">
    <property type="nucleotide sequence ID" value="NZ_MJIL01000088.1"/>
</dbReference>
<dbReference type="InterPro" id="IPR036388">
    <property type="entry name" value="WH-like_DNA-bd_sf"/>
</dbReference>
<organism evidence="6 7">
    <name type="scientific">Photobacterium proteolyticum</name>
    <dbReference type="NCBI Taxonomy" id="1903952"/>
    <lineage>
        <taxon>Bacteria</taxon>
        <taxon>Pseudomonadati</taxon>
        <taxon>Pseudomonadota</taxon>
        <taxon>Gammaproteobacteria</taxon>
        <taxon>Vibrionales</taxon>
        <taxon>Vibrionaceae</taxon>
        <taxon>Photobacterium</taxon>
    </lineage>
</organism>
<dbReference type="Proteomes" id="UP000186905">
    <property type="component" value="Unassembled WGS sequence"/>
</dbReference>
<dbReference type="InterPro" id="IPR036390">
    <property type="entry name" value="WH_DNA-bd_sf"/>
</dbReference>
<evidence type="ECO:0000313" key="6">
    <source>
        <dbReference type="EMBL" id="OLQ73184.1"/>
    </source>
</evidence>
<comment type="similarity">
    <text evidence="1">Belongs to the LysR transcriptional regulatory family.</text>
</comment>
<dbReference type="OrthoDB" id="570111at2"/>
<evidence type="ECO:0000256" key="2">
    <source>
        <dbReference type="ARBA" id="ARBA00023015"/>
    </source>
</evidence>
<protein>
    <submittedName>
        <fullName evidence="6">LysR family transcriptional regulator</fullName>
    </submittedName>
</protein>
<reference evidence="6 7" key="1">
    <citation type="submission" date="2016-09" db="EMBL/GenBank/DDBJ databases">
        <title>Photobacterium proteolyticum sp. nov. a protease producing bacterium isolated from ocean sediments of Laizhou Bay.</title>
        <authorList>
            <person name="Li Y."/>
        </authorList>
    </citation>
    <scope>NUCLEOTIDE SEQUENCE [LARGE SCALE GENOMIC DNA]</scope>
    <source>
        <strain evidence="6 7">13-12</strain>
    </source>
</reference>
<dbReference type="PANTHER" id="PTHR30537:SF3">
    <property type="entry name" value="TRANSCRIPTIONAL REGULATORY PROTEIN"/>
    <property type="match status" value="1"/>
</dbReference>
<dbReference type="Gene3D" id="3.40.190.290">
    <property type="match status" value="1"/>
</dbReference>
<dbReference type="InterPro" id="IPR000847">
    <property type="entry name" value="LysR_HTH_N"/>
</dbReference>
<sequence>MNSMEWDSIRIFLAVVEEGSMSAAAQVLGVSQPTVSRYILALEEKVGVNLFDRSCSGLKVTEVGAGLLDSAKATARGAESFARQVNATSEHIDGHVRLAVSEVVAYYFLPDAIRAFNRQFPSIEVEILISDQGVNLNKRDADLLVSVEKPEQPDLVVSHLFEGRLGFFAHRDYLKEYGKPGSLQELHAGTHQIIGDDCNNFYLREADRIGRTLSKSHFSFRTDSQRMQVELLNARAGVAVTLLAIAEKYPDLVRLFPEVALQPFNWWLICHRDVNVNPRIHNLMTFLSQWFQQNKWRQWKPAEGRPKRLAAI</sequence>
<dbReference type="PROSITE" id="PS50931">
    <property type="entry name" value="HTH_LYSR"/>
    <property type="match status" value="1"/>
</dbReference>
<keyword evidence="3" id="KW-0238">DNA-binding</keyword>
<dbReference type="FunFam" id="1.10.10.10:FF:000001">
    <property type="entry name" value="LysR family transcriptional regulator"/>
    <property type="match status" value="1"/>
</dbReference>
<evidence type="ECO:0000256" key="4">
    <source>
        <dbReference type="ARBA" id="ARBA00023163"/>
    </source>
</evidence>